<evidence type="ECO:0000256" key="6">
    <source>
        <dbReference type="ARBA" id="ARBA00023014"/>
    </source>
</evidence>
<keyword evidence="2" id="KW-0349">Heme</keyword>
<dbReference type="PANTHER" id="PTHR32439:SF9">
    <property type="entry name" value="BLR3264 PROTEIN"/>
    <property type="match status" value="1"/>
</dbReference>
<protein>
    <submittedName>
        <fullName evidence="8">Precorrin-3B synthase</fullName>
        <ecNumber evidence="8">1.14.13.83</ecNumber>
    </submittedName>
</protein>
<dbReference type="Gene3D" id="3.90.480.20">
    <property type="match status" value="1"/>
</dbReference>
<evidence type="ECO:0000313" key="8">
    <source>
        <dbReference type="EMBL" id="MBB4019235.1"/>
    </source>
</evidence>
<evidence type="ECO:0000256" key="4">
    <source>
        <dbReference type="ARBA" id="ARBA00023002"/>
    </source>
</evidence>
<dbReference type="Pfam" id="PF03460">
    <property type="entry name" value="NIR_SIR_ferr"/>
    <property type="match status" value="2"/>
</dbReference>
<feature type="domain" description="Nitrite/Sulfite reductase ferredoxin-like" evidence="7">
    <location>
        <begin position="269"/>
        <end position="323"/>
    </location>
</feature>
<evidence type="ECO:0000256" key="3">
    <source>
        <dbReference type="ARBA" id="ARBA00022723"/>
    </source>
</evidence>
<keyword evidence="3" id="KW-0479">Metal-binding</keyword>
<sequence length="452" mass="46283">MSGAAPVPASRRGWCPGIARPMATGDGLLVRIHPRHGCLTTAQLGGLADLAERYGNGPTDVTSRGNLQLRGVAEADHGALSDALAGLGFIDDLPATGPQRIVFLDPLAGLDGLRDLRPLADAIEAALRPLRAKLPGKFCIALGHEGTAPAVAADLEVAVDADGNAVVRLRDVWPPEADAPYSPPTCGEGLGVGVTTKEGGCLPGWTPPLPNPPPQGGREQAAGLPVRIAALVSEFLANNPGKRSPRQRNDVPANYLGLLPAGEQPILAVAPAFGRLAAADMRRLAGWAGRHGAGELRLTPSRAVLIPHLDRGAADGLMREARAAGFIVDADDPRVLLVACPGRPACRSAFAPAQADALRLAGVAGLFGAMHVSGCAKGCARQAPAPLTLVGEAGGYGVVLDGTARDAPLAVRSVAEIETLLQAVVATGPSRGEAIAALARALRPELGKEMPR</sequence>
<dbReference type="InterPro" id="IPR051329">
    <property type="entry name" value="NIR_SIR_4Fe-4S"/>
</dbReference>
<dbReference type="Gene3D" id="3.90.480.10">
    <property type="entry name" value="Sulfite Reductase Hemoprotein,Domain 2"/>
    <property type="match status" value="1"/>
</dbReference>
<dbReference type="Proteomes" id="UP000577362">
    <property type="component" value="Unassembled WGS sequence"/>
</dbReference>
<keyword evidence="9" id="KW-1185">Reference proteome</keyword>
<dbReference type="SUPFAM" id="SSF56014">
    <property type="entry name" value="Nitrite and sulphite reductase 4Fe-4S domain-like"/>
    <property type="match status" value="1"/>
</dbReference>
<feature type="domain" description="Nitrite/Sulfite reductase ferredoxin-like" evidence="7">
    <location>
        <begin position="21"/>
        <end position="85"/>
    </location>
</feature>
<dbReference type="EMBL" id="JACIEN010000006">
    <property type="protein sequence ID" value="MBB4019235.1"/>
    <property type="molecule type" value="Genomic_DNA"/>
</dbReference>
<accession>A0A840C109</accession>
<evidence type="ECO:0000256" key="2">
    <source>
        <dbReference type="ARBA" id="ARBA00022617"/>
    </source>
</evidence>
<keyword evidence="1" id="KW-0004">4Fe-4S</keyword>
<dbReference type="Gene3D" id="3.30.413.10">
    <property type="entry name" value="Sulfite Reductase Hemoprotein, domain 1"/>
    <property type="match status" value="2"/>
</dbReference>
<dbReference type="GO" id="GO:0046872">
    <property type="term" value="F:metal ion binding"/>
    <property type="evidence" value="ECO:0007669"/>
    <property type="project" value="UniProtKB-KW"/>
</dbReference>
<evidence type="ECO:0000256" key="5">
    <source>
        <dbReference type="ARBA" id="ARBA00023004"/>
    </source>
</evidence>
<dbReference type="AlphaFoldDB" id="A0A840C109"/>
<dbReference type="EC" id="1.14.13.83" evidence="8"/>
<dbReference type="RefSeq" id="WP_183317973.1">
    <property type="nucleotide sequence ID" value="NZ_JACIEN010000006.1"/>
</dbReference>
<evidence type="ECO:0000256" key="1">
    <source>
        <dbReference type="ARBA" id="ARBA00022485"/>
    </source>
</evidence>
<dbReference type="InterPro" id="IPR005117">
    <property type="entry name" value="NiRdtase/SiRdtase_haem-b_fer"/>
</dbReference>
<dbReference type="GO" id="GO:0043818">
    <property type="term" value="F:precorrin-3B synthase activity"/>
    <property type="evidence" value="ECO:0007669"/>
    <property type="project" value="UniProtKB-EC"/>
</dbReference>
<evidence type="ECO:0000259" key="7">
    <source>
        <dbReference type="Pfam" id="PF03460"/>
    </source>
</evidence>
<gene>
    <name evidence="8" type="ORF">GGR16_004282</name>
</gene>
<keyword evidence="4 8" id="KW-0560">Oxidoreductase</keyword>
<comment type="caution">
    <text evidence="8">The sequence shown here is derived from an EMBL/GenBank/DDBJ whole genome shotgun (WGS) entry which is preliminary data.</text>
</comment>
<keyword evidence="5" id="KW-0408">Iron</keyword>
<dbReference type="PANTHER" id="PTHR32439">
    <property type="entry name" value="FERREDOXIN--NITRITE REDUCTASE, CHLOROPLASTIC"/>
    <property type="match status" value="1"/>
</dbReference>
<dbReference type="InterPro" id="IPR045854">
    <property type="entry name" value="NO2/SO3_Rdtase_4Fe4S_sf"/>
</dbReference>
<proteinExistence type="predicted"/>
<evidence type="ECO:0000313" key="9">
    <source>
        <dbReference type="Proteomes" id="UP000577362"/>
    </source>
</evidence>
<name>A0A840C109_9HYPH</name>
<keyword evidence="6" id="KW-0411">Iron-sulfur</keyword>
<dbReference type="InterPro" id="IPR036136">
    <property type="entry name" value="Nit/Sulf_reduc_fer-like_dom_sf"/>
</dbReference>
<dbReference type="GO" id="GO:0051539">
    <property type="term" value="F:4 iron, 4 sulfur cluster binding"/>
    <property type="evidence" value="ECO:0007669"/>
    <property type="project" value="UniProtKB-KW"/>
</dbReference>
<organism evidence="8 9">
    <name type="scientific">Chelatococcus caeni</name>
    <dbReference type="NCBI Taxonomy" id="1348468"/>
    <lineage>
        <taxon>Bacteria</taxon>
        <taxon>Pseudomonadati</taxon>
        <taxon>Pseudomonadota</taxon>
        <taxon>Alphaproteobacteria</taxon>
        <taxon>Hyphomicrobiales</taxon>
        <taxon>Chelatococcaceae</taxon>
        <taxon>Chelatococcus</taxon>
    </lineage>
</organism>
<reference evidence="8 9" key="1">
    <citation type="submission" date="2020-08" db="EMBL/GenBank/DDBJ databases">
        <title>Genomic Encyclopedia of Type Strains, Phase IV (KMG-IV): sequencing the most valuable type-strain genomes for metagenomic binning, comparative biology and taxonomic classification.</title>
        <authorList>
            <person name="Goeker M."/>
        </authorList>
    </citation>
    <scope>NUCLEOTIDE SEQUENCE [LARGE SCALE GENOMIC DNA]</scope>
    <source>
        <strain evidence="8 9">DSM 103737</strain>
    </source>
</reference>
<dbReference type="SUPFAM" id="SSF55124">
    <property type="entry name" value="Nitrite/Sulfite reductase N-terminal domain-like"/>
    <property type="match status" value="2"/>
</dbReference>